<dbReference type="SUPFAM" id="SSF53474">
    <property type="entry name" value="alpha/beta-Hydrolases"/>
    <property type="match status" value="1"/>
</dbReference>
<dbReference type="EMBL" id="QEAQ01000051">
    <property type="protein sequence ID" value="TPX57531.1"/>
    <property type="molecule type" value="Genomic_DNA"/>
</dbReference>
<dbReference type="Gene3D" id="2.130.10.120">
    <property type="entry name" value="Prolyl oligopeptidase, N-terminal domain"/>
    <property type="match status" value="1"/>
</dbReference>
<evidence type="ECO:0000313" key="10">
    <source>
        <dbReference type="EMBL" id="TPX57531.1"/>
    </source>
</evidence>
<dbReference type="AlphaFoldDB" id="A0A507E180"/>
<dbReference type="Pfam" id="PF02897">
    <property type="entry name" value="Peptidase_S9_N"/>
    <property type="match status" value="1"/>
</dbReference>
<dbReference type="InterPro" id="IPR001375">
    <property type="entry name" value="Peptidase_S9_cat"/>
</dbReference>
<dbReference type="Proteomes" id="UP000318582">
    <property type="component" value="Unassembled WGS sequence"/>
</dbReference>
<dbReference type="GO" id="GO:0006508">
    <property type="term" value="P:proteolysis"/>
    <property type="evidence" value="ECO:0007669"/>
    <property type="project" value="UniProtKB-KW"/>
</dbReference>
<keyword evidence="11" id="KW-1185">Reference proteome</keyword>
<dbReference type="Pfam" id="PF00326">
    <property type="entry name" value="Peptidase_S9"/>
    <property type="match status" value="1"/>
</dbReference>
<evidence type="ECO:0000256" key="1">
    <source>
        <dbReference type="ARBA" id="ARBA00001070"/>
    </source>
</evidence>
<dbReference type="InterPro" id="IPR051167">
    <property type="entry name" value="Prolyl_oligopep/macrocyclase"/>
</dbReference>
<name>A0A507E180_9FUNG</name>
<dbReference type="FunFam" id="2.130.10.120:FF:000001">
    <property type="entry name" value="Prolyl endopeptidase"/>
    <property type="match status" value="1"/>
</dbReference>
<dbReference type="SUPFAM" id="SSF50993">
    <property type="entry name" value="Peptidase/esterase 'gauge' domain"/>
    <property type="match status" value="1"/>
</dbReference>
<keyword evidence="5 6" id="KW-0720">Serine protease</keyword>
<dbReference type="GO" id="GO:0070012">
    <property type="term" value="F:oligopeptidase activity"/>
    <property type="evidence" value="ECO:0007669"/>
    <property type="project" value="TreeGrafter"/>
</dbReference>
<feature type="region of interest" description="Disordered" evidence="7">
    <location>
        <begin position="674"/>
        <end position="695"/>
    </location>
</feature>
<dbReference type="GO" id="GO:0005829">
    <property type="term" value="C:cytosol"/>
    <property type="evidence" value="ECO:0007669"/>
    <property type="project" value="TreeGrafter"/>
</dbReference>
<dbReference type="InterPro" id="IPR002470">
    <property type="entry name" value="Peptidase_S9A"/>
</dbReference>
<comment type="similarity">
    <text evidence="2 6">Belongs to the peptidase S9A family.</text>
</comment>
<sequence>MSTSTAPAIAGPFAYPQVRRDDTVETLHGTKVEDPYRWLEDPDSEETKAFVEAQNKLFYDFVAKNPDRSAFKEKLTNLWNYEKFGCPFKRGDKYYYFHNSGLQAQSVLYQQKSLDAEPVAFLDPNTLSDDGTVSLNTYGFSKSGKFFAYGLSASGSDWVNIHVRETRDGATKDCEEKPLEWAKFTSLEWTHDDKGFFYNRFPKPASKTDDKGTETDANKDAELCYHKLGTPQGQDVVIYKPDDPNHMLGFEVSDDGNYLVMNLCRSCDPERTLYIMDISNNKEITPTNKIIKVVDDFIAEWDYITNEGSVFWLQTTLKAPKRRIVKYDLNDPAKGFVEVIPESDDVLTSSRVVDNDKLITVYLHDVKHVARLHDLKTGKSLEPKELPLPLGPIIGSISGRKEDKEIFYSFSSFITPGSIYRFDLGTMKHTVFRETKVNGLQADILETRQIFYTSKDGTKVPMYIICRKDTPLDGNNVTLLYGYGGFNVSITPSFAVTWLTFVQHMRGVVAVANIRGGGEYGQEKWYDQGKLSKKQNVFDDFQAAAQYLHTHKYTNPNKLAINGGSNGGLLVGACLNQAPHLFACGVADVGVMDMYRFHKFTIGHAWVSDYGHPDKKEDWEVLREYSPLHNVKENVEYPAILITTGSHDDRVVPLHSHKLLATLQHKAKTNKKPIMERVETKAGHGAGKSTKQRKD</sequence>
<dbReference type="InterPro" id="IPR023302">
    <property type="entry name" value="Pept_S9A_N"/>
</dbReference>
<dbReference type="GO" id="GO:0004252">
    <property type="term" value="F:serine-type endopeptidase activity"/>
    <property type="evidence" value="ECO:0007669"/>
    <property type="project" value="UniProtKB-UniRule"/>
</dbReference>
<evidence type="ECO:0000256" key="2">
    <source>
        <dbReference type="ARBA" id="ARBA00005228"/>
    </source>
</evidence>
<accession>A0A507E180</accession>
<evidence type="ECO:0000256" key="7">
    <source>
        <dbReference type="SAM" id="MobiDB-lite"/>
    </source>
</evidence>
<dbReference type="InterPro" id="IPR029058">
    <property type="entry name" value="AB_hydrolase_fold"/>
</dbReference>
<dbReference type="InterPro" id="IPR002471">
    <property type="entry name" value="Pept_S9_AS"/>
</dbReference>
<evidence type="ECO:0000256" key="3">
    <source>
        <dbReference type="ARBA" id="ARBA00022670"/>
    </source>
</evidence>
<reference evidence="10 11" key="1">
    <citation type="journal article" date="2019" name="Sci. Rep.">
        <title>Comparative genomics of chytrid fungi reveal insights into the obligate biotrophic and pathogenic lifestyle of Synchytrium endobioticum.</title>
        <authorList>
            <person name="van de Vossenberg B.T.L.H."/>
            <person name="Warris S."/>
            <person name="Nguyen H.D.T."/>
            <person name="van Gent-Pelzer M.P.E."/>
            <person name="Joly D.L."/>
            <person name="van de Geest H.C."/>
            <person name="Bonants P.J.M."/>
            <person name="Smith D.S."/>
            <person name="Levesque C.A."/>
            <person name="van der Lee T.A.J."/>
        </authorList>
    </citation>
    <scope>NUCLEOTIDE SEQUENCE [LARGE SCALE GENOMIC DNA]</scope>
    <source>
        <strain evidence="10 11">CBS 809.83</strain>
    </source>
</reference>
<organism evidence="10 11">
    <name type="scientific">Powellomyces hirtus</name>
    <dbReference type="NCBI Taxonomy" id="109895"/>
    <lineage>
        <taxon>Eukaryota</taxon>
        <taxon>Fungi</taxon>
        <taxon>Fungi incertae sedis</taxon>
        <taxon>Chytridiomycota</taxon>
        <taxon>Chytridiomycota incertae sedis</taxon>
        <taxon>Chytridiomycetes</taxon>
        <taxon>Spizellomycetales</taxon>
        <taxon>Powellomycetaceae</taxon>
        <taxon>Powellomyces</taxon>
    </lineage>
</organism>
<dbReference type="PANTHER" id="PTHR42881">
    <property type="entry name" value="PROLYL ENDOPEPTIDASE"/>
    <property type="match status" value="1"/>
</dbReference>
<evidence type="ECO:0000313" key="11">
    <source>
        <dbReference type="Proteomes" id="UP000318582"/>
    </source>
</evidence>
<comment type="caution">
    <text evidence="10">The sequence shown here is derived from an EMBL/GenBank/DDBJ whole genome shotgun (WGS) entry which is preliminary data.</text>
</comment>
<evidence type="ECO:0000259" key="9">
    <source>
        <dbReference type="Pfam" id="PF02897"/>
    </source>
</evidence>
<evidence type="ECO:0000256" key="4">
    <source>
        <dbReference type="ARBA" id="ARBA00022801"/>
    </source>
</evidence>
<evidence type="ECO:0000259" key="8">
    <source>
        <dbReference type="Pfam" id="PF00326"/>
    </source>
</evidence>
<dbReference type="FunFam" id="3.40.50.1820:FF:000005">
    <property type="entry name" value="Prolyl endopeptidase"/>
    <property type="match status" value="1"/>
</dbReference>
<evidence type="ECO:0000256" key="6">
    <source>
        <dbReference type="RuleBase" id="RU368024"/>
    </source>
</evidence>
<evidence type="ECO:0000256" key="5">
    <source>
        <dbReference type="ARBA" id="ARBA00022825"/>
    </source>
</evidence>
<dbReference type="EC" id="3.4.21.-" evidence="6"/>
<dbReference type="PRINTS" id="PR00862">
    <property type="entry name" value="PROLIGOPTASE"/>
</dbReference>
<dbReference type="PROSITE" id="PS00708">
    <property type="entry name" value="PRO_ENDOPEP_SER"/>
    <property type="match status" value="1"/>
</dbReference>
<proteinExistence type="inferred from homology"/>
<gene>
    <name evidence="10" type="ORF">PhCBS80983_g03787</name>
</gene>
<keyword evidence="4 6" id="KW-0378">Hydrolase</keyword>
<dbReference type="PANTHER" id="PTHR42881:SF2">
    <property type="entry name" value="PROLYL ENDOPEPTIDASE"/>
    <property type="match status" value="1"/>
</dbReference>
<feature type="domain" description="Peptidase S9 prolyl oligopeptidase catalytic" evidence="8">
    <location>
        <begin position="500"/>
        <end position="694"/>
    </location>
</feature>
<feature type="domain" description="Peptidase S9A N-terminal" evidence="9">
    <location>
        <begin position="16"/>
        <end position="434"/>
    </location>
</feature>
<comment type="catalytic activity">
    <reaction evidence="1">
        <text>Hydrolysis of Pro-|-Xaa &gt;&gt; Ala-|-Xaa in oligopeptides.</text>
        <dbReference type="EC" id="3.4.21.26"/>
    </reaction>
</comment>
<keyword evidence="3 6" id="KW-0645">Protease</keyword>
<protein>
    <recommendedName>
        <fullName evidence="6">Prolyl endopeptidase</fullName>
        <ecNumber evidence="6">3.4.21.-</ecNumber>
    </recommendedName>
</protein>
<dbReference type="Gene3D" id="3.40.50.1820">
    <property type="entry name" value="alpha/beta hydrolase"/>
    <property type="match status" value="1"/>
</dbReference>